<proteinExistence type="predicted"/>
<feature type="non-terminal residue" evidence="2">
    <location>
        <position position="1"/>
    </location>
</feature>
<gene>
    <name evidence="2" type="ORF">S12H4_61619</name>
</gene>
<protein>
    <submittedName>
        <fullName evidence="2">Uncharacterized protein</fullName>
    </submittedName>
</protein>
<reference evidence="2" key="1">
    <citation type="journal article" date="2014" name="Front. Microbiol.">
        <title>High frequency of phylogenetically diverse reductive dehalogenase-homologous genes in deep subseafloor sedimentary metagenomes.</title>
        <authorList>
            <person name="Kawai M."/>
            <person name="Futagami T."/>
            <person name="Toyoda A."/>
            <person name="Takaki Y."/>
            <person name="Nishi S."/>
            <person name="Hori S."/>
            <person name="Arai W."/>
            <person name="Tsubouchi T."/>
            <person name="Morono Y."/>
            <person name="Uchiyama I."/>
            <person name="Ito T."/>
            <person name="Fujiyama A."/>
            <person name="Inagaki F."/>
            <person name="Takami H."/>
        </authorList>
    </citation>
    <scope>NUCLEOTIDE SEQUENCE</scope>
    <source>
        <strain evidence="2">Expedition CK06-06</strain>
    </source>
</reference>
<dbReference type="AlphaFoldDB" id="X1UVV9"/>
<keyword evidence="1" id="KW-0472">Membrane</keyword>
<dbReference type="EMBL" id="BARW01040968">
    <property type="protein sequence ID" value="GAJ21638.1"/>
    <property type="molecule type" value="Genomic_DNA"/>
</dbReference>
<accession>X1UVV9</accession>
<feature type="transmembrane region" description="Helical" evidence="1">
    <location>
        <begin position="17"/>
        <end position="36"/>
    </location>
</feature>
<evidence type="ECO:0000256" key="1">
    <source>
        <dbReference type="SAM" id="Phobius"/>
    </source>
</evidence>
<organism evidence="2">
    <name type="scientific">marine sediment metagenome</name>
    <dbReference type="NCBI Taxonomy" id="412755"/>
    <lineage>
        <taxon>unclassified sequences</taxon>
        <taxon>metagenomes</taxon>
        <taxon>ecological metagenomes</taxon>
    </lineage>
</organism>
<keyword evidence="1" id="KW-1133">Transmembrane helix</keyword>
<name>X1UVV9_9ZZZZ</name>
<sequence>DIVSIGANDTKYKLHSLVLNISALTATATISIRMYMQVKGVEKKVYDQDFVKGTDPDGLWIVNGTVGIHEVLRVTAQSDNAGDDGKAIDYDYMLEAM</sequence>
<comment type="caution">
    <text evidence="2">The sequence shown here is derived from an EMBL/GenBank/DDBJ whole genome shotgun (WGS) entry which is preliminary data.</text>
</comment>
<evidence type="ECO:0000313" key="2">
    <source>
        <dbReference type="EMBL" id="GAJ21638.1"/>
    </source>
</evidence>
<keyword evidence="1" id="KW-0812">Transmembrane</keyword>